<evidence type="ECO:0000313" key="3">
    <source>
        <dbReference type="EMBL" id="ELR17061.1"/>
    </source>
</evidence>
<evidence type="ECO:0000313" key="4">
    <source>
        <dbReference type="Proteomes" id="UP000011083"/>
    </source>
</evidence>
<keyword evidence="1" id="KW-0472">Membrane</keyword>
<gene>
    <name evidence="3" type="ORF">ACA1_056920</name>
</gene>
<keyword evidence="4" id="KW-1185">Reference proteome</keyword>
<dbReference type="AlphaFoldDB" id="L8GYA1"/>
<evidence type="ECO:0000259" key="2">
    <source>
        <dbReference type="Pfam" id="PF14295"/>
    </source>
</evidence>
<dbReference type="GeneID" id="14918536"/>
<accession>L8GYA1</accession>
<reference evidence="3 4" key="1">
    <citation type="journal article" date="2013" name="Genome Biol.">
        <title>Genome of Acanthamoeba castellanii highlights extensive lateral gene transfer and early evolution of tyrosine kinase signaling.</title>
        <authorList>
            <person name="Clarke M."/>
            <person name="Lohan A.J."/>
            <person name="Liu B."/>
            <person name="Lagkouvardos I."/>
            <person name="Roy S."/>
            <person name="Zafar N."/>
            <person name="Bertelli C."/>
            <person name="Schilde C."/>
            <person name="Kianianmomeni A."/>
            <person name="Burglin T.R."/>
            <person name="Frech C."/>
            <person name="Turcotte B."/>
            <person name="Kopec K.O."/>
            <person name="Synnott J.M."/>
            <person name="Choo C."/>
            <person name="Paponov I."/>
            <person name="Finkler A."/>
            <person name="Soon Heng Tan C."/>
            <person name="Hutchins A.P."/>
            <person name="Weinmeier T."/>
            <person name="Rattei T."/>
            <person name="Chu J.S."/>
            <person name="Gimenez G."/>
            <person name="Irimia M."/>
            <person name="Rigden D.J."/>
            <person name="Fitzpatrick D.A."/>
            <person name="Lorenzo-Morales J."/>
            <person name="Bateman A."/>
            <person name="Chiu C.H."/>
            <person name="Tang P."/>
            <person name="Hegemann P."/>
            <person name="Fromm H."/>
            <person name="Raoult D."/>
            <person name="Greub G."/>
            <person name="Miranda-Saavedra D."/>
            <person name="Chen N."/>
            <person name="Nash P."/>
            <person name="Ginger M.L."/>
            <person name="Horn M."/>
            <person name="Schaap P."/>
            <person name="Caler L."/>
            <person name="Loftus B."/>
        </authorList>
    </citation>
    <scope>NUCLEOTIDE SEQUENCE [LARGE SCALE GENOMIC DNA]</scope>
    <source>
        <strain evidence="3 4">Neff</strain>
    </source>
</reference>
<feature type="transmembrane region" description="Helical" evidence="1">
    <location>
        <begin position="6"/>
        <end position="28"/>
    </location>
</feature>
<dbReference type="Pfam" id="PF14295">
    <property type="entry name" value="PAN_4"/>
    <property type="match status" value="1"/>
</dbReference>
<dbReference type="VEuPathDB" id="AmoebaDB:ACA1_056920"/>
<protein>
    <recommendedName>
        <fullName evidence="2">Apple domain-containing protein</fullName>
    </recommendedName>
</protein>
<name>L8GYA1_ACACF</name>
<dbReference type="Gene3D" id="3.50.4.10">
    <property type="entry name" value="Hepatocyte Growth Factor"/>
    <property type="match status" value="1"/>
</dbReference>
<dbReference type="InterPro" id="IPR003609">
    <property type="entry name" value="Pan_app"/>
</dbReference>
<sequence>MPLCETITIASVVVLFIVLALGGIYYYWSTCKPTYVKYAGQNLTCDLSPNCDVVIGSAEATVDACQARCDSTSGCEGFLFQRTGAGSGNNCWLKKFADYPPKMTPWALADFYLNSKEKQ</sequence>
<keyword evidence="1" id="KW-1133">Transmembrane helix</keyword>
<dbReference type="EMBL" id="KB007974">
    <property type="protein sequence ID" value="ELR17061.1"/>
    <property type="molecule type" value="Genomic_DNA"/>
</dbReference>
<dbReference type="Proteomes" id="UP000011083">
    <property type="component" value="Unassembled WGS sequence"/>
</dbReference>
<dbReference type="RefSeq" id="XP_004339074.1">
    <property type="nucleotide sequence ID" value="XM_004339026.1"/>
</dbReference>
<feature type="domain" description="Apple" evidence="2">
    <location>
        <begin position="60"/>
        <end position="94"/>
    </location>
</feature>
<proteinExistence type="predicted"/>
<dbReference type="KEGG" id="acan:ACA1_056920"/>
<organism evidence="3 4">
    <name type="scientific">Acanthamoeba castellanii (strain ATCC 30010 / Neff)</name>
    <dbReference type="NCBI Taxonomy" id="1257118"/>
    <lineage>
        <taxon>Eukaryota</taxon>
        <taxon>Amoebozoa</taxon>
        <taxon>Discosea</taxon>
        <taxon>Longamoebia</taxon>
        <taxon>Centramoebida</taxon>
        <taxon>Acanthamoebidae</taxon>
        <taxon>Acanthamoeba</taxon>
    </lineage>
</organism>
<keyword evidence="1" id="KW-0812">Transmembrane</keyword>
<evidence type="ECO:0000256" key="1">
    <source>
        <dbReference type="SAM" id="Phobius"/>
    </source>
</evidence>